<comment type="similarity">
    <text evidence="4 15">Belongs to the aspartate-semialdehyde dehydrogenase family.</text>
</comment>
<evidence type="ECO:0000256" key="8">
    <source>
        <dbReference type="ARBA" id="ARBA00022697"/>
    </source>
</evidence>
<dbReference type="GO" id="GO:0009088">
    <property type="term" value="P:threonine biosynthetic process"/>
    <property type="evidence" value="ECO:0007669"/>
    <property type="project" value="UniProtKB-UniRule"/>
</dbReference>
<feature type="binding site" evidence="15">
    <location>
        <begin position="158"/>
        <end position="159"/>
    </location>
    <ligand>
        <name>NADP(+)</name>
        <dbReference type="ChEBI" id="CHEBI:58349"/>
    </ligand>
</feature>
<dbReference type="HAMAP" id="MF_02121">
    <property type="entry name" value="ASADH"/>
    <property type="match status" value="1"/>
</dbReference>
<keyword evidence="19" id="KW-1185">Reference proteome</keyword>
<feature type="active site" description="Acyl-thioester intermediate" evidence="15 16">
    <location>
        <position position="128"/>
    </location>
</feature>
<dbReference type="EMBL" id="CP036339">
    <property type="protein sequence ID" value="QDT74876.1"/>
    <property type="molecule type" value="Genomic_DNA"/>
</dbReference>
<evidence type="ECO:0000256" key="12">
    <source>
        <dbReference type="ARBA" id="ARBA00023154"/>
    </source>
</evidence>
<evidence type="ECO:0000259" key="17">
    <source>
        <dbReference type="SMART" id="SM00859"/>
    </source>
</evidence>
<feature type="binding site" evidence="15">
    <location>
        <position position="155"/>
    </location>
    <ligand>
        <name>substrate</name>
    </ligand>
</feature>
<comment type="caution">
    <text evidence="15">Lacks conserved residue(s) required for the propagation of feature annotation.</text>
</comment>
<sequence>MFETIAIVGATGAVGRIIRQLLEEREFPYRNIRFLASKRSAGTSITFKGEDFLVEEMTPDVFEGIDLAIGSTPDETAKEFCPWAVERGCVVVDESGYWRMEPKVPLVVPEVNPEAIEGHQGLISSPNCSTTQMVVAMKPLHDFGRIRRVVVSTYQATSGAGVKGQEDLKAGTRAFLAGEDYQYQAFKHPIAFNLVPQIGSPKHQGYTSEEMKMVHETHKIFGDDSIRVCPTCIRVPVDNCHSESILVETDKKITVAQARELFAATPGIKVVDDLDSGKYPMPAQCDGDDAVFVGRIREDLSSDNGLAFWCVSDNLRKGAATNAVQIAELLVKSQAAV</sequence>
<dbReference type="GO" id="GO:0046983">
    <property type="term" value="F:protein dimerization activity"/>
    <property type="evidence" value="ECO:0007669"/>
    <property type="project" value="InterPro"/>
</dbReference>
<dbReference type="InterPro" id="IPR000534">
    <property type="entry name" value="Semialdehyde_DH_NAD-bd"/>
</dbReference>
<dbReference type="GO" id="GO:0050661">
    <property type="term" value="F:NADP binding"/>
    <property type="evidence" value="ECO:0007669"/>
    <property type="project" value="UniProtKB-UniRule"/>
</dbReference>
<comment type="function">
    <text evidence="15">Catalyzes the NADPH-dependent formation of L-aspartate-semialdehyde (L-ASA) by the reductive dephosphorylation of L-aspartyl-4-phosphate.</text>
</comment>
<dbReference type="RefSeq" id="WP_145434590.1">
    <property type="nucleotide sequence ID" value="NZ_CP036339.1"/>
</dbReference>
<evidence type="ECO:0000256" key="4">
    <source>
        <dbReference type="ARBA" id="ARBA00010584"/>
    </source>
</evidence>
<feature type="active site" description="Proton acceptor" evidence="15 16">
    <location>
        <position position="241"/>
    </location>
</feature>
<dbReference type="CDD" id="cd18131">
    <property type="entry name" value="ASADH_C_bac_euk_like"/>
    <property type="match status" value="1"/>
</dbReference>
<dbReference type="OrthoDB" id="9805684at2"/>
<feature type="binding site" evidence="15">
    <location>
        <begin position="39"/>
        <end position="40"/>
    </location>
    <ligand>
        <name>NADP(+)</name>
        <dbReference type="ChEBI" id="CHEBI:58349"/>
    </ligand>
</feature>
<dbReference type="GO" id="GO:0004073">
    <property type="term" value="F:aspartate-semialdehyde dehydrogenase activity"/>
    <property type="evidence" value="ECO:0007669"/>
    <property type="project" value="UniProtKB-UniRule"/>
</dbReference>
<dbReference type="InterPro" id="IPR036291">
    <property type="entry name" value="NAD(P)-bd_dom_sf"/>
</dbReference>
<dbReference type="InterPro" id="IPR012080">
    <property type="entry name" value="Asp_semialdehyde_DH"/>
</dbReference>
<proteinExistence type="inferred from homology"/>
<evidence type="ECO:0000313" key="18">
    <source>
        <dbReference type="EMBL" id="QDT74876.1"/>
    </source>
</evidence>
<evidence type="ECO:0000256" key="1">
    <source>
        <dbReference type="ARBA" id="ARBA00005021"/>
    </source>
</evidence>
<comment type="catalytic activity">
    <reaction evidence="14 15">
        <text>L-aspartate 4-semialdehyde + phosphate + NADP(+) = 4-phospho-L-aspartate + NADPH + H(+)</text>
        <dbReference type="Rhea" id="RHEA:24284"/>
        <dbReference type="ChEBI" id="CHEBI:15378"/>
        <dbReference type="ChEBI" id="CHEBI:43474"/>
        <dbReference type="ChEBI" id="CHEBI:57535"/>
        <dbReference type="ChEBI" id="CHEBI:57783"/>
        <dbReference type="ChEBI" id="CHEBI:58349"/>
        <dbReference type="ChEBI" id="CHEBI:537519"/>
        <dbReference type="EC" id="1.2.1.11"/>
    </reaction>
</comment>
<dbReference type="InterPro" id="IPR012280">
    <property type="entry name" value="Semialdhyde_DH_dimer_dom"/>
</dbReference>
<dbReference type="AlphaFoldDB" id="A0A517U2N1"/>
<dbReference type="KEGG" id="llh:I41_40800"/>
<reference evidence="18 19" key="1">
    <citation type="submission" date="2019-02" db="EMBL/GenBank/DDBJ databases">
        <title>Deep-cultivation of Planctomycetes and their phenomic and genomic characterization uncovers novel biology.</title>
        <authorList>
            <person name="Wiegand S."/>
            <person name="Jogler M."/>
            <person name="Boedeker C."/>
            <person name="Pinto D."/>
            <person name="Vollmers J."/>
            <person name="Rivas-Marin E."/>
            <person name="Kohn T."/>
            <person name="Peeters S.H."/>
            <person name="Heuer A."/>
            <person name="Rast P."/>
            <person name="Oberbeckmann S."/>
            <person name="Bunk B."/>
            <person name="Jeske O."/>
            <person name="Meyerdierks A."/>
            <person name="Storesund J.E."/>
            <person name="Kallscheuer N."/>
            <person name="Luecker S."/>
            <person name="Lage O.M."/>
            <person name="Pohl T."/>
            <person name="Merkel B.J."/>
            <person name="Hornburger P."/>
            <person name="Mueller R.-W."/>
            <person name="Bruemmer F."/>
            <person name="Labrenz M."/>
            <person name="Spormann A.M."/>
            <person name="Op den Camp H."/>
            <person name="Overmann J."/>
            <person name="Amann R."/>
            <person name="Jetten M.S.M."/>
            <person name="Mascher T."/>
            <person name="Medema M.H."/>
            <person name="Devos D.P."/>
            <person name="Kaster A.-K."/>
            <person name="Ovreas L."/>
            <person name="Rohde M."/>
            <person name="Galperin M.Y."/>
            <person name="Jogler C."/>
        </authorList>
    </citation>
    <scope>NUCLEOTIDE SEQUENCE [LARGE SCALE GENOMIC DNA]</scope>
    <source>
        <strain evidence="18 19">I41</strain>
    </source>
</reference>
<dbReference type="GO" id="GO:0071266">
    <property type="term" value="P:'de novo' L-methionine biosynthetic process"/>
    <property type="evidence" value="ECO:0007669"/>
    <property type="project" value="UniProtKB-UniRule"/>
</dbReference>
<comment type="pathway">
    <text evidence="3 15">Amino-acid biosynthesis; L-threonine biosynthesis; L-threonine from L-aspartate: step 2/5.</text>
</comment>
<comment type="subunit">
    <text evidence="5 15">Homodimer.</text>
</comment>
<dbReference type="NCBIfam" id="NF011456">
    <property type="entry name" value="PRK14874.1"/>
    <property type="match status" value="1"/>
</dbReference>
<evidence type="ECO:0000256" key="7">
    <source>
        <dbReference type="ARBA" id="ARBA00022605"/>
    </source>
</evidence>
<name>A0A517U2N1_9BACT</name>
<dbReference type="Gene3D" id="3.40.50.720">
    <property type="entry name" value="NAD(P)-binding Rossmann-like Domain"/>
    <property type="match status" value="1"/>
</dbReference>
<keyword evidence="8 15" id="KW-0791">Threonine biosynthesis</keyword>
<dbReference type="Pfam" id="PF01118">
    <property type="entry name" value="Semialdhyde_dh"/>
    <property type="match status" value="1"/>
</dbReference>
<feature type="domain" description="Semialdehyde dehydrogenase NAD-binding" evidence="17">
    <location>
        <begin position="4"/>
        <end position="119"/>
    </location>
</feature>
<evidence type="ECO:0000256" key="13">
    <source>
        <dbReference type="ARBA" id="ARBA00023167"/>
    </source>
</evidence>
<dbReference type="Proteomes" id="UP000317909">
    <property type="component" value="Chromosome"/>
</dbReference>
<gene>
    <name evidence="15 18" type="primary">asd</name>
    <name evidence="18" type="ORF">I41_40800</name>
</gene>
<dbReference type="SUPFAM" id="SSF51735">
    <property type="entry name" value="NAD(P)-binding Rossmann-fold domains"/>
    <property type="match status" value="1"/>
</dbReference>
<comment type="pathway">
    <text evidence="1 15">Amino-acid biosynthesis; L-methionine biosynthesis via de novo pathway; L-homoserine from L-aspartate: step 2/3.</text>
</comment>
<evidence type="ECO:0000256" key="10">
    <source>
        <dbReference type="ARBA" id="ARBA00022915"/>
    </source>
</evidence>
<dbReference type="InterPro" id="IPR005986">
    <property type="entry name" value="Asp_semialdehyde_DH_beta"/>
</dbReference>
<keyword evidence="11 15" id="KW-0560">Oxidoreductase</keyword>
<feature type="binding site" evidence="15">
    <location>
        <begin position="11"/>
        <end position="14"/>
    </location>
    <ligand>
        <name>NADP(+)</name>
        <dbReference type="ChEBI" id="CHEBI:58349"/>
    </ligand>
</feature>
<protein>
    <recommendedName>
        <fullName evidence="6 15">Aspartate-semialdehyde dehydrogenase</fullName>
        <shortName evidence="15">ASA dehydrogenase</shortName>
        <shortName evidence="15">ASADH</shortName>
        <ecNumber evidence="6 15">1.2.1.11</ecNumber>
    </recommendedName>
    <alternativeName>
        <fullName evidence="15">Aspartate-beta-semialdehyde dehydrogenase</fullName>
    </alternativeName>
</protein>
<organism evidence="18 19">
    <name type="scientific">Lacipirellula limnantheis</name>
    <dbReference type="NCBI Taxonomy" id="2528024"/>
    <lineage>
        <taxon>Bacteria</taxon>
        <taxon>Pseudomonadati</taxon>
        <taxon>Planctomycetota</taxon>
        <taxon>Planctomycetia</taxon>
        <taxon>Pirellulales</taxon>
        <taxon>Lacipirellulaceae</taxon>
        <taxon>Lacipirellula</taxon>
    </lineage>
</organism>
<evidence type="ECO:0000256" key="5">
    <source>
        <dbReference type="ARBA" id="ARBA00011738"/>
    </source>
</evidence>
<dbReference type="GO" id="GO:0019877">
    <property type="term" value="P:diaminopimelate biosynthetic process"/>
    <property type="evidence" value="ECO:0007669"/>
    <property type="project" value="UniProtKB-UniRule"/>
</dbReference>
<evidence type="ECO:0000256" key="3">
    <source>
        <dbReference type="ARBA" id="ARBA00005097"/>
    </source>
</evidence>
<evidence type="ECO:0000256" key="15">
    <source>
        <dbReference type="HAMAP-Rule" id="MF_02121"/>
    </source>
</evidence>
<dbReference type="Gene3D" id="3.30.360.10">
    <property type="entry name" value="Dihydrodipicolinate Reductase, domain 2"/>
    <property type="match status" value="1"/>
</dbReference>
<dbReference type="GO" id="GO:0009089">
    <property type="term" value="P:lysine biosynthetic process via diaminopimelate"/>
    <property type="evidence" value="ECO:0007669"/>
    <property type="project" value="UniProtKB-UniRule"/>
</dbReference>
<dbReference type="SMART" id="SM00859">
    <property type="entry name" value="Semialdhyde_dh"/>
    <property type="match status" value="1"/>
</dbReference>
<dbReference type="Pfam" id="PF02774">
    <property type="entry name" value="Semialdhyde_dhC"/>
    <property type="match status" value="1"/>
</dbReference>
<dbReference type="SUPFAM" id="SSF55347">
    <property type="entry name" value="Glyceraldehyde-3-phosphate dehydrogenase-like, C-terminal domain"/>
    <property type="match status" value="1"/>
</dbReference>
<evidence type="ECO:0000256" key="11">
    <source>
        <dbReference type="ARBA" id="ARBA00023002"/>
    </source>
</evidence>
<evidence type="ECO:0000256" key="6">
    <source>
        <dbReference type="ARBA" id="ARBA00013120"/>
    </source>
</evidence>
<evidence type="ECO:0000313" key="19">
    <source>
        <dbReference type="Proteomes" id="UP000317909"/>
    </source>
</evidence>
<feature type="binding site" evidence="15">
    <location>
        <position position="99"/>
    </location>
    <ligand>
        <name>phosphate</name>
        <dbReference type="ChEBI" id="CHEBI:43474"/>
    </ligand>
</feature>
<dbReference type="PANTHER" id="PTHR46278">
    <property type="entry name" value="DEHYDROGENASE, PUTATIVE-RELATED"/>
    <property type="match status" value="1"/>
</dbReference>
<dbReference type="UniPathway" id="UPA00051">
    <property type="reaction ID" value="UER00464"/>
</dbReference>
<dbReference type="UniPathway" id="UPA00034">
    <property type="reaction ID" value="UER00016"/>
</dbReference>
<keyword evidence="13 15" id="KW-0486">Methionine biosynthesis</keyword>
<dbReference type="GO" id="GO:0051287">
    <property type="term" value="F:NAD binding"/>
    <property type="evidence" value="ECO:0007669"/>
    <property type="project" value="InterPro"/>
</dbReference>
<feature type="binding site" evidence="15">
    <location>
        <position position="234"/>
    </location>
    <ligand>
        <name>substrate</name>
    </ligand>
</feature>
<evidence type="ECO:0000256" key="16">
    <source>
        <dbReference type="PIRSR" id="PIRSR000148-1"/>
    </source>
</evidence>
<evidence type="ECO:0000256" key="2">
    <source>
        <dbReference type="ARBA" id="ARBA00005076"/>
    </source>
</evidence>
<accession>A0A517U2N1</accession>
<keyword evidence="7 15" id="KW-0028">Amino-acid biosynthesis</keyword>
<feature type="binding site" evidence="15">
    <location>
        <position position="314"/>
    </location>
    <ligand>
        <name>NADP(+)</name>
        <dbReference type="ChEBI" id="CHEBI:58349"/>
    </ligand>
</feature>
<dbReference type="EC" id="1.2.1.11" evidence="6 15"/>
<dbReference type="PANTHER" id="PTHR46278:SF2">
    <property type="entry name" value="ASPARTATE-SEMIALDEHYDE DEHYDROGENASE"/>
    <property type="match status" value="1"/>
</dbReference>
<dbReference type="GO" id="GO:0009097">
    <property type="term" value="P:isoleucine biosynthetic process"/>
    <property type="evidence" value="ECO:0007669"/>
    <property type="project" value="UniProtKB-UniRule"/>
</dbReference>
<dbReference type="CDD" id="cd02316">
    <property type="entry name" value="VcASADH2_like_N"/>
    <property type="match status" value="1"/>
</dbReference>
<evidence type="ECO:0000256" key="14">
    <source>
        <dbReference type="ARBA" id="ARBA00047891"/>
    </source>
</evidence>
<keyword evidence="10 15" id="KW-0220">Diaminopimelate biosynthesis</keyword>
<keyword evidence="12 15" id="KW-0457">Lysine biosynthesis</keyword>
<comment type="pathway">
    <text evidence="2 15">Amino-acid biosynthesis; L-lysine biosynthesis via DAP pathway; (S)-tetrahydrodipicolinate from L-aspartate: step 2/4.</text>
</comment>
<keyword evidence="9 15" id="KW-0521">NADP</keyword>
<dbReference type="NCBIfam" id="TIGR01296">
    <property type="entry name" value="asd_B"/>
    <property type="match status" value="1"/>
</dbReference>
<evidence type="ECO:0000256" key="9">
    <source>
        <dbReference type="ARBA" id="ARBA00022857"/>
    </source>
</evidence>
<dbReference type="PIRSF" id="PIRSF000148">
    <property type="entry name" value="ASA_dh"/>
    <property type="match status" value="1"/>
</dbReference>
<dbReference type="UniPathway" id="UPA00050">
    <property type="reaction ID" value="UER00463"/>
</dbReference>